<comment type="caution">
    <text evidence="1">The sequence shown here is derived from an EMBL/GenBank/DDBJ whole genome shotgun (WGS) entry which is preliminary data.</text>
</comment>
<organism evidence="1 2">
    <name type="scientific">Sphingomonas gei</name>
    <dbReference type="NCBI Taxonomy" id="1395960"/>
    <lineage>
        <taxon>Bacteria</taxon>
        <taxon>Pseudomonadati</taxon>
        <taxon>Pseudomonadota</taxon>
        <taxon>Alphaproteobacteria</taxon>
        <taxon>Sphingomonadales</taxon>
        <taxon>Sphingomonadaceae</taxon>
        <taxon>Sphingomonas</taxon>
    </lineage>
</organism>
<dbReference type="AlphaFoldDB" id="A0A4S1XCG1"/>
<dbReference type="RefSeq" id="WP_135963368.1">
    <property type="nucleotide sequence ID" value="NZ_SRXT01000003.1"/>
</dbReference>
<dbReference type="OrthoDB" id="9882493at2"/>
<protein>
    <submittedName>
        <fullName evidence="1">Uncharacterized protein</fullName>
    </submittedName>
</protein>
<name>A0A4S1XCG1_9SPHN</name>
<evidence type="ECO:0000313" key="2">
    <source>
        <dbReference type="Proteomes" id="UP000306147"/>
    </source>
</evidence>
<dbReference type="InterPro" id="IPR045459">
    <property type="entry name" value="DUF5908"/>
</dbReference>
<gene>
    <name evidence="1" type="ORF">E5A73_08385</name>
</gene>
<dbReference type="EMBL" id="SRXT01000003">
    <property type="protein sequence ID" value="TGX54129.1"/>
    <property type="molecule type" value="Genomic_DNA"/>
</dbReference>
<reference evidence="1 2" key="1">
    <citation type="submission" date="2019-04" db="EMBL/GenBank/DDBJ databases">
        <title>Sphingomonas psychrotolerans sp. nov., isolated from soil in the Tianshan Mountains, Xinjiang, China.</title>
        <authorList>
            <person name="Luo Y."/>
            <person name="Sheng H."/>
        </authorList>
    </citation>
    <scope>NUCLEOTIDE SEQUENCE [LARGE SCALE GENOMIC DNA]</scope>
    <source>
        <strain evidence="1 2">ZFGT-11</strain>
    </source>
</reference>
<evidence type="ECO:0000313" key="1">
    <source>
        <dbReference type="EMBL" id="TGX54129.1"/>
    </source>
</evidence>
<dbReference type="Proteomes" id="UP000306147">
    <property type="component" value="Unassembled WGS sequence"/>
</dbReference>
<dbReference type="Pfam" id="PF19265">
    <property type="entry name" value="DUF5908"/>
    <property type="match status" value="1"/>
</dbReference>
<sequence>MPLEIRQIAIQMRVAEDPGEADEPSGPRSIMDLCDCDDEGDEEDKQAALVERCVEAVLAELARRSEW</sequence>
<proteinExistence type="predicted"/>
<accession>A0A4S1XCG1</accession>
<keyword evidence="2" id="KW-1185">Reference proteome</keyword>